<evidence type="ECO:0000256" key="9">
    <source>
        <dbReference type="ARBA" id="ARBA00079301"/>
    </source>
</evidence>
<evidence type="ECO:0000256" key="2">
    <source>
        <dbReference type="ARBA" id="ARBA00022670"/>
    </source>
</evidence>
<feature type="binding site" evidence="12">
    <location>
        <begin position="228"/>
        <end position="231"/>
    </location>
    <ligand>
        <name>substrate</name>
    </ligand>
</feature>
<keyword evidence="4" id="KW-0068">Autocatalytic cleavage</keyword>
<keyword evidence="3" id="KW-0378">Hydrolase</keyword>
<dbReference type="GO" id="GO:0005764">
    <property type="term" value="C:lysosome"/>
    <property type="evidence" value="ECO:0007669"/>
    <property type="project" value="TreeGrafter"/>
</dbReference>
<dbReference type="AlphaFoldDB" id="A0AAN5CV39"/>
<evidence type="ECO:0000256" key="11">
    <source>
        <dbReference type="PIRSR" id="PIRSR600246-1"/>
    </source>
</evidence>
<evidence type="ECO:0000256" key="6">
    <source>
        <dbReference type="ARBA" id="ARBA00053295"/>
    </source>
</evidence>
<comment type="caution">
    <text evidence="15">The sequence shown here is derived from an EMBL/GenBank/DDBJ whole genome shotgun (WGS) entry which is preliminary data.</text>
</comment>
<dbReference type="EC" id="3.5.1.26" evidence="7"/>
<dbReference type="CDD" id="cd04513">
    <property type="entry name" value="Glycosylasparaginase"/>
    <property type="match status" value="1"/>
</dbReference>
<evidence type="ECO:0000256" key="5">
    <source>
        <dbReference type="ARBA" id="ARBA00050421"/>
    </source>
</evidence>
<dbReference type="Gene3D" id="3.60.20.30">
    <property type="entry name" value="(Glycosyl)asparaginase"/>
    <property type="match status" value="1"/>
</dbReference>
<evidence type="ECO:0000313" key="15">
    <source>
        <dbReference type="EMBL" id="GMR51398.1"/>
    </source>
</evidence>
<evidence type="ECO:0000256" key="1">
    <source>
        <dbReference type="ARBA" id="ARBA00010872"/>
    </source>
</evidence>
<evidence type="ECO:0000313" key="16">
    <source>
        <dbReference type="Proteomes" id="UP001328107"/>
    </source>
</evidence>
<dbReference type="FunFam" id="3.60.20.30:FF:000003">
    <property type="entry name" value="N(4)-(Beta-N-acetylglucosaminyl)-L-asparaginase isoform X1"/>
    <property type="match status" value="1"/>
</dbReference>
<evidence type="ECO:0000256" key="7">
    <source>
        <dbReference type="ARBA" id="ARBA00066729"/>
    </source>
</evidence>
<feature type="signal peptide" evidence="14">
    <location>
        <begin position="1"/>
        <end position="17"/>
    </location>
</feature>
<dbReference type="GO" id="GO:0003948">
    <property type="term" value="F:N4-(beta-N-acetylglucosaminyl)-L-asparaginase activity"/>
    <property type="evidence" value="ECO:0007669"/>
    <property type="project" value="UniProtKB-EC"/>
</dbReference>
<dbReference type="InterPro" id="IPR000246">
    <property type="entry name" value="Peptidase_T2"/>
</dbReference>
<dbReference type="PANTHER" id="PTHR10188">
    <property type="entry name" value="L-ASPARAGINASE"/>
    <property type="match status" value="1"/>
</dbReference>
<dbReference type="Pfam" id="PF01112">
    <property type="entry name" value="Asparaginase_2"/>
    <property type="match status" value="1"/>
</dbReference>
<evidence type="ECO:0000256" key="4">
    <source>
        <dbReference type="ARBA" id="ARBA00022813"/>
    </source>
</evidence>
<organism evidence="15 16">
    <name type="scientific">Pristionchus mayeri</name>
    <dbReference type="NCBI Taxonomy" id="1317129"/>
    <lineage>
        <taxon>Eukaryota</taxon>
        <taxon>Metazoa</taxon>
        <taxon>Ecdysozoa</taxon>
        <taxon>Nematoda</taxon>
        <taxon>Chromadorea</taxon>
        <taxon>Rhabditida</taxon>
        <taxon>Rhabditina</taxon>
        <taxon>Diplogasteromorpha</taxon>
        <taxon>Diplogasteroidea</taxon>
        <taxon>Neodiplogasteridae</taxon>
        <taxon>Pristionchus</taxon>
    </lineage>
</organism>
<name>A0AAN5CV39_9BILA</name>
<feature type="site" description="Cleavage; by autolysis" evidence="13">
    <location>
        <begin position="199"/>
        <end position="200"/>
    </location>
</feature>
<dbReference type="InterPro" id="IPR029055">
    <property type="entry name" value="Ntn_hydrolases_N"/>
</dbReference>
<evidence type="ECO:0000256" key="13">
    <source>
        <dbReference type="PIRSR" id="PIRSR600246-3"/>
    </source>
</evidence>
<comment type="function">
    <text evidence="6">Cleaves the GlcNAc-Asn bond which joins oligosaccharides to the peptide of asparagine-linked glycoproteins.</text>
</comment>
<evidence type="ECO:0000256" key="10">
    <source>
        <dbReference type="ARBA" id="ARBA00080645"/>
    </source>
</evidence>
<comment type="catalytic activity">
    <reaction evidence="5">
        <text>N(4)-(beta-N-acetyl-D-glucosaminyl)-L-asparagine + H2O = N-acetyl-beta-D-glucosaminylamine + L-aspartate + H(+)</text>
        <dbReference type="Rhea" id="RHEA:11544"/>
        <dbReference type="ChEBI" id="CHEBI:15377"/>
        <dbReference type="ChEBI" id="CHEBI:15378"/>
        <dbReference type="ChEBI" id="CHEBI:15947"/>
        <dbReference type="ChEBI" id="CHEBI:29991"/>
        <dbReference type="ChEBI" id="CHEBI:58080"/>
        <dbReference type="EC" id="3.5.1.26"/>
    </reaction>
</comment>
<proteinExistence type="inferred from homology"/>
<reference evidence="16" key="1">
    <citation type="submission" date="2022-10" db="EMBL/GenBank/DDBJ databases">
        <title>Genome assembly of Pristionchus species.</title>
        <authorList>
            <person name="Yoshida K."/>
            <person name="Sommer R.J."/>
        </authorList>
    </citation>
    <scope>NUCLEOTIDE SEQUENCE [LARGE SCALE GENOMIC DNA]</scope>
    <source>
        <strain evidence="16">RS5460</strain>
    </source>
</reference>
<feature type="active site" description="Nucleophile" evidence="11">
    <location>
        <position position="200"/>
    </location>
</feature>
<evidence type="ECO:0000256" key="8">
    <source>
        <dbReference type="ARBA" id="ARBA00078726"/>
    </source>
</evidence>
<protein>
    <recommendedName>
        <fullName evidence="7">N(4)-(beta-N-acetylglucosaminyl)-L-asparaginase</fullName>
        <ecNumber evidence="7">3.5.1.26</ecNumber>
    </recommendedName>
    <alternativeName>
        <fullName evidence="9">Aspartylglucosaminidase</fullName>
    </alternativeName>
    <alternativeName>
        <fullName evidence="8">Glycosylasparaginase</fullName>
    </alternativeName>
    <alternativeName>
        <fullName evidence="10">N4-(N-acetyl-beta-glucosaminyl)-L-asparagine amidase</fullName>
    </alternativeName>
</protein>
<feature type="non-terminal residue" evidence="15">
    <location>
        <position position="334"/>
    </location>
</feature>
<dbReference type="PANTHER" id="PTHR10188:SF6">
    <property type="entry name" value="N(4)-(BETA-N-ACETYLGLUCOSAMINYL)-L-ASPARAGINASE"/>
    <property type="match status" value="1"/>
</dbReference>
<accession>A0AAN5CV39</accession>
<keyword evidence="2" id="KW-0645">Protease</keyword>
<comment type="similarity">
    <text evidence="1">Belongs to the Ntn-hydrolase family.</text>
</comment>
<gene>
    <name evidence="15" type="ORF">PMAYCL1PPCAC_21593</name>
</gene>
<evidence type="ECO:0000256" key="3">
    <source>
        <dbReference type="ARBA" id="ARBA00022801"/>
    </source>
</evidence>
<dbReference type="Proteomes" id="UP001328107">
    <property type="component" value="Unassembled WGS sequence"/>
</dbReference>
<keyword evidence="14" id="KW-0732">Signal</keyword>
<feature type="chain" id="PRO_5042869986" description="N(4)-(beta-N-acetylglucosaminyl)-L-asparaginase" evidence="14">
    <location>
        <begin position="18"/>
        <end position="334"/>
    </location>
</feature>
<dbReference type="SUPFAM" id="SSF56235">
    <property type="entry name" value="N-terminal nucleophile aminohydrolases (Ntn hydrolases)"/>
    <property type="match status" value="1"/>
</dbReference>
<evidence type="ECO:0000256" key="14">
    <source>
        <dbReference type="SAM" id="SignalP"/>
    </source>
</evidence>
<dbReference type="GO" id="GO:0008233">
    <property type="term" value="F:peptidase activity"/>
    <property type="evidence" value="ECO:0007669"/>
    <property type="project" value="UniProtKB-KW"/>
</dbReference>
<dbReference type="GO" id="GO:0006508">
    <property type="term" value="P:proteolysis"/>
    <property type="evidence" value="ECO:0007669"/>
    <property type="project" value="UniProtKB-KW"/>
</dbReference>
<dbReference type="EMBL" id="BTRK01000005">
    <property type="protein sequence ID" value="GMR51398.1"/>
    <property type="molecule type" value="Genomic_DNA"/>
</dbReference>
<sequence length="334" mass="35282">MLNPLSILIPLLPLISSSQLPLVITTWASDGFQQATRNAFSSLSGGRLHALVEGLSTCERLQCDTTVGYGGSPDEKGETRLDALLVDGPGMRMGGVAGMRRVKDAARVAWAVMNYTRHTLIVGEAATDFAVEMGFKQESLSTNESEEVTKKWKEDKCQPNFRKNVHPNPSDSCGPYTPIEAMQEEDDSWQNRIDRFNHDTIGMVIVDEKGEVSAGTSTNGATHKVPGRMGDSAAPGSGAYAMAGVGGAAATGDGDVMMRFLPSYHSVLLLSSGVSPSAAAADSIGRILAVYPRFMGAVVVASVNGSYGAACTGLSSFSFSVQSDSRTKVESVLC</sequence>
<feature type="binding site" evidence="12">
    <location>
        <begin position="251"/>
        <end position="254"/>
    </location>
    <ligand>
        <name>substrate</name>
    </ligand>
</feature>
<evidence type="ECO:0000256" key="12">
    <source>
        <dbReference type="PIRSR" id="PIRSR600246-2"/>
    </source>
</evidence>
<keyword evidence="16" id="KW-1185">Reference proteome</keyword>